<feature type="compositionally biased region" description="Basic residues" evidence="9">
    <location>
        <begin position="703"/>
        <end position="718"/>
    </location>
</feature>
<feature type="compositionally biased region" description="Acidic residues" evidence="9">
    <location>
        <begin position="631"/>
        <end position="642"/>
    </location>
</feature>
<evidence type="ECO:0000259" key="11">
    <source>
        <dbReference type="PROSITE" id="PS51194"/>
    </source>
</evidence>
<comment type="caution">
    <text evidence="12">The sequence shown here is derived from an EMBL/GenBank/DDBJ whole genome shotgun (WGS) entry which is preliminary data.</text>
</comment>
<dbReference type="EC" id="3.6.4.13" evidence="8"/>
<dbReference type="OrthoDB" id="7396459at2759"/>
<dbReference type="CDD" id="cd17960">
    <property type="entry name" value="DEADc_DDX55"/>
    <property type="match status" value="1"/>
</dbReference>
<feature type="compositionally biased region" description="Low complexity" evidence="9">
    <location>
        <begin position="643"/>
        <end position="652"/>
    </location>
</feature>
<dbReference type="Pfam" id="PF00271">
    <property type="entry name" value="Helicase_C"/>
    <property type="match status" value="1"/>
</dbReference>
<evidence type="ECO:0000256" key="5">
    <source>
        <dbReference type="ARBA" id="ARBA00022884"/>
    </source>
</evidence>
<protein>
    <recommendedName>
        <fullName evidence="8">ATP-dependent RNA helicase</fullName>
        <ecNumber evidence="8">3.6.4.13</ecNumber>
    </recommendedName>
</protein>
<feature type="domain" description="Helicase C-terminal" evidence="11">
    <location>
        <begin position="260"/>
        <end position="439"/>
    </location>
</feature>
<evidence type="ECO:0000259" key="10">
    <source>
        <dbReference type="PROSITE" id="PS51192"/>
    </source>
</evidence>
<evidence type="ECO:0000256" key="8">
    <source>
        <dbReference type="RuleBase" id="RU365068"/>
    </source>
</evidence>
<accession>A0A4D9D348</accession>
<feature type="compositionally biased region" description="Basic and acidic residues" evidence="9">
    <location>
        <begin position="617"/>
        <end position="630"/>
    </location>
</feature>
<dbReference type="GO" id="GO:0003724">
    <property type="term" value="F:RNA helicase activity"/>
    <property type="evidence" value="ECO:0007669"/>
    <property type="project" value="UniProtKB-EC"/>
</dbReference>
<feature type="region of interest" description="Disordered" evidence="9">
    <location>
        <begin position="543"/>
        <end position="591"/>
    </location>
</feature>
<comment type="function">
    <text evidence="8">RNA helicase.</text>
</comment>
<dbReference type="GO" id="GO:0016787">
    <property type="term" value="F:hydrolase activity"/>
    <property type="evidence" value="ECO:0007669"/>
    <property type="project" value="UniProtKB-KW"/>
</dbReference>
<dbReference type="Proteomes" id="UP000355283">
    <property type="component" value="Unassembled WGS sequence"/>
</dbReference>
<evidence type="ECO:0000256" key="7">
    <source>
        <dbReference type="ARBA" id="ARBA00047984"/>
    </source>
</evidence>
<dbReference type="PANTHER" id="PTHR24031">
    <property type="entry name" value="RNA HELICASE"/>
    <property type="match status" value="1"/>
</dbReference>
<evidence type="ECO:0000256" key="6">
    <source>
        <dbReference type="ARBA" id="ARBA00038002"/>
    </source>
</evidence>
<evidence type="ECO:0000256" key="9">
    <source>
        <dbReference type="SAM" id="MobiDB-lite"/>
    </source>
</evidence>
<dbReference type="GO" id="GO:0005524">
    <property type="term" value="F:ATP binding"/>
    <property type="evidence" value="ECO:0007669"/>
    <property type="project" value="UniProtKB-UniRule"/>
</dbReference>
<evidence type="ECO:0000256" key="3">
    <source>
        <dbReference type="ARBA" id="ARBA00022806"/>
    </source>
</evidence>
<dbReference type="PROSITE" id="PS51192">
    <property type="entry name" value="HELICASE_ATP_BIND_1"/>
    <property type="match status" value="1"/>
</dbReference>
<keyword evidence="3 8" id="KW-0347">Helicase</keyword>
<organism evidence="12 13">
    <name type="scientific">Nannochloropsis salina CCMP1776</name>
    <dbReference type="NCBI Taxonomy" id="1027361"/>
    <lineage>
        <taxon>Eukaryota</taxon>
        <taxon>Sar</taxon>
        <taxon>Stramenopiles</taxon>
        <taxon>Ochrophyta</taxon>
        <taxon>Eustigmatophyceae</taxon>
        <taxon>Eustigmatales</taxon>
        <taxon>Monodopsidaceae</taxon>
        <taxon>Microchloropsis</taxon>
        <taxon>Microchloropsis salina</taxon>
    </lineage>
</organism>
<keyword evidence="5 8" id="KW-0694">RNA-binding</keyword>
<feature type="region of interest" description="Disordered" evidence="9">
    <location>
        <begin position="617"/>
        <end position="718"/>
    </location>
</feature>
<dbReference type="Pfam" id="PF13959">
    <property type="entry name" value="CTE_SPB4"/>
    <property type="match status" value="1"/>
</dbReference>
<dbReference type="InterPro" id="IPR025313">
    <property type="entry name" value="SPB4-like_CTE"/>
</dbReference>
<dbReference type="Gene3D" id="3.40.50.300">
    <property type="entry name" value="P-loop containing nucleotide triphosphate hydrolases"/>
    <property type="match status" value="2"/>
</dbReference>
<dbReference type="FunFam" id="3.40.50.300:FF:000877">
    <property type="entry name" value="RNA helicase"/>
    <property type="match status" value="1"/>
</dbReference>
<gene>
    <name evidence="12" type="ORF">NSK_002680</name>
</gene>
<feature type="compositionally biased region" description="Basic and acidic residues" evidence="9">
    <location>
        <begin position="565"/>
        <end position="580"/>
    </location>
</feature>
<dbReference type="InterPro" id="IPR014001">
    <property type="entry name" value="Helicase_ATP-bd"/>
</dbReference>
<evidence type="ECO:0000256" key="2">
    <source>
        <dbReference type="ARBA" id="ARBA00022801"/>
    </source>
</evidence>
<comment type="catalytic activity">
    <reaction evidence="7 8">
        <text>ATP + H2O = ADP + phosphate + H(+)</text>
        <dbReference type="Rhea" id="RHEA:13065"/>
        <dbReference type="ChEBI" id="CHEBI:15377"/>
        <dbReference type="ChEBI" id="CHEBI:15378"/>
        <dbReference type="ChEBI" id="CHEBI:30616"/>
        <dbReference type="ChEBI" id="CHEBI:43474"/>
        <dbReference type="ChEBI" id="CHEBI:456216"/>
        <dbReference type="EC" id="3.6.4.13"/>
    </reaction>
</comment>
<dbReference type="EMBL" id="SDOX01000010">
    <property type="protein sequence ID" value="TFJ85860.1"/>
    <property type="molecule type" value="Genomic_DNA"/>
</dbReference>
<dbReference type="CDD" id="cd18787">
    <property type="entry name" value="SF2_C_DEAD"/>
    <property type="match status" value="1"/>
</dbReference>
<comment type="domain">
    <text evidence="8">The Q motif is unique to and characteristic of the DEAD box family of RNA helicases and controls ATP binding and hydrolysis.</text>
</comment>
<name>A0A4D9D348_9STRA</name>
<dbReference type="SMART" id="SM01178">
    <property type="entry name" value="DUF4217"/>
    <property type="match status" value="1"/>
</dbReference>
<dbReference type="SMART" id="SM00490">
    <property type="entry name" value="HELICc"/>
    <property type="match status" value="1"/>
</dbReference>
<comment type="similarity">
    <text evidence="6">Belongs to the DEAD box helicase family. DDX55/SPB4 subfamily.</text>
</comment>
<evidence type="ECO:0000256" key="4">
    <source>
        <dbReference type="ARBA" id="ARBA00022840"/>
    </source>
</evidence>
<dbReference type="InterPro" id="IPR001650">
    <property type="entry name" value="Helicase_C-like"/>
</dbReference>
<dbReference type="Pfam" id="PF00270">
    <property type="entry name" value="DEAD"/>
    <property type="match status" value="1"/>
</dbReference>
<dbReference type="SUPFAM" id="SSF52540">
    <property type="entry name" value="P-loop containing nucleoside triphosphate hydrolases"/>
    <property type="match status" value="2"/>
</dbReference>
<feature type="compositionally biased region" description="Basic and acidic residues" evidence="9">
    <location>
        <begin position="543"/>
        <end position="555"/>
    </location>
</feature>
<evidence type="ECO:0000313" key="13">
    <source>
        <dbReference type="Proteomes" id="UP000355283"/>
    </source>
</evidence>
<proteinExistence type="inferred from homology"/>
<keyword evidence="2 8" id="KW-0378">Hydrolase</keyword>
<feature type="compositionally biased region" description="Basic residues" evidence="9">
    <location>
        <begin position="581"/>
        <end position="590"/>
    </location>
</feature>
<keyword evidence="1 8" id="KW-0547">Nucleotide-binding</keyword>
<sequence length="718" mass="80408">MTASSPDGDNSPHRLAFQAMNPSLHERTLAAVAAMNFTQMTPVQASTIPLFLTNKDVCVEAVTGSGKTLAFVIPAVEMILRRKSPLKKHEVGAIIISPTRELAKQILKVTTHFCSHTGLRQPLLLVGGTDIVGDNFKRFSQDGADIFVGTPGRLHDVLERYGHAIGVRELEVLILDEADTLLNMGFKATLTAILDYLPKQRRTGLFSATQTREVRQLARAGMRNPATVAVQVVNQQTREVQATPQTLLNFHWTCARPEEKLGRLLAFLSRHRDKKVMVFFITCAAVDYFARILTQHPAFRRVLGTDQREGNGKKRKVGGLQGSRVAVLHGKMVQKKRDGMLARFTQAASEGGGVLLCTDVAARGLDVPDVDWIVQYEPPQDPSFFIHRVGRTARAGRVGRSLTFLLEAEEPYVEFLRLKGVPLAALEEDDVRLPQEDPAGTGVVEGVKALALRDRELLERGTRAFTAFVRAYKEHQCQFIFRFAQLDLGALARAYGLLRLPKMPELSHHPIAVDFQEWATDTRSIEYQDKKREAARKMRLAEAARERDRVKEQAAGRKVVRGRTGKGEEEGRVVEPGQEKRQRKKRKGKHQQIVEEWEELGREERLFKRLRQRKISREEYEKELRRRGSDEEGEGEASDEDAAQVSAASGSDSDGGGDESDAEQGAQSATLNGMRMSARPHGQTRLPPQLSKKQGKFAQNNKMKQKQKQSRRGWVSRK</sequence>
<evidence type="ECO:0000256" key="1">
    <source>
        <dbReference type="ARBA" id="ARBA00022741"/>
    </source>
</evidence>
<dbReference type="PROSITE" id="PS51194">
    <property type="entry name" value="HELICASE_CTER"/>
    <property type="match status" value="1"/>
</dbReference>
<keyword evidence="4 8" id="KW-0067">ATP-binding</keyword>
<keyword evidence="13" id="KW-1185">Reference proteome</keyword>
<evidence type="ECO:0000313" key="12">
    <source>
        <dbReference type="EMBL" id="TFJ85860.1"/>
    </source>
</evidence>
<dbReference type="AlphaFoldDB" id="A0A4D9D348"/>
<reference evidence="12 13" key="1">
    <citation type="submission" date="2019-01" db="EMBL/GenBank/DDBJ databases">
        <title>Nuclear Genome Assembly of the Microalgal Biofuel strain Nannochloropsis salina CCMP1776.</title>
        <authorList>
            <person name="Hovde B."/>
        </authorList>
    </citation>
    <scope>NUCLEOTIDE SEQUENCE [LARGE SCALE GENOMIC DNA]</scope>
    <source>
        <strain evidence="12 13">CCMP1776</strain>
    </source>
</reference>
<dbReference type="InterPro" id="IPR011545">
    <property type="entry name" value="DEAD/DEAH_box_helicase_dom"/>
</dbReference>
<dbReference type="SMART" id="SM00487">
    <property type="entry name" value="DEXDc"/>
    <property type="match status" value="1"/>
</dbReference>
<feature type="domain" description="Helicase ATP-binding" evidence="10">
    <location>
        <begin position="48"/>
        <end position="228"/>
    </location>
</feature>
<dbReference type="InterPro" id="IPR027417">
    <property type="entry name" value="P-loop_NTPase"/>
</dbReference>
<dbReference type="GO" id="GO:0003723">
    <property type="term" value="F:RNA binding"/>
    <property type="evidence" value="ECO:0007669"/>
    <property type="project" value="UniProtKB-UniRule"/>
</dbReference>